<dbReference type="GO" id="GO:0035556">
    <property type="term" value="P:intracellular signal transduction"/>
    <property type="evidence" value="ECO:0007669"/>
    <property type="project" value="InterPro"/>
</dbReference>
<dbReference type="GO" id="GO:0035082">
    <property type="term" value="P:axoneme assembly"/>
    <property type="evidence" value="ECO:0007669"/>
    <property type="project" value="TreeGrafter"/>
</dbReference>
<reference evidence="19" key="2">
    <citation type="journal article" date="2013" name="Nat. Commun.">
        <title>Genome of the Chinese tree shrew.</title>
        <authorList>
            <person name="Fan Y."/>
            <person name="Huang Z.Y."/>
            <person name="Cao C.C."/>
            <person name="Chen C.S."/>
            <person name="Chen Y.X."/>
            <person name="Fan D.D."/>
            <person name="He J."/>
            <person name="Hou H.L."/>
            <person name="Hu L."/>
            <person name="Hu X.T."/>
            <person name="Jiang X.T."/>
            <person name="Lai R."/>
            <person name="Lang Y.S."/>
            <person name="Liang B."/>
            <person name="Liao S.G."/>
            <person name="Mu D."/>
            <person name="Ma Y.Y."/>
            <person name="Niu Y.Y."/>
            <person name="Sun X.Q."/>
            <person name="Xia J.Q."/>
            <person name="Xiao J."/>
            <person name="Xiong Z.Q."/>
            <person name="Xu L."/>
            <person name="Yang L."/>
            <person name="Zhang Y."/>
            <person name="Zhao W."/>
            <person name="Zhao X.D."/>
            <person name="Zheng Y.T."/>
            <person name="Zhou J.M."/>
            <person name="Zhu Y.B."/>
            <person name="Zhang G.J."/>
            <person name="Wang J."/>
            <person name="Yao Y.G."/>
        </authorList>
    </citation>
    <scope>NUCLEOTIDE SEQUENCE [LARGE SCALE GENOMIC DNA]</scope>
</reference>
<dbReference type="SMART" id="SM00537">
    <property type="entry name" value="DCX"/>
    <property type="match status" value="2"/>
</dbReference>
<evidence type="ECO:0000256" key="5">
    <source>
        <dbReference type="ARBA" id="ARBA00022737"/>
    </source>
</evidence>
<keyword evidence="8" id="KW-0206">Cytoskeleton</keyword>
<comment type="subcellular location">
    <subcellularLocation>
        <location evidence="2">Cell projection</location>
        <location evidence="2">Cilium</location>
        <location evidence="2">Photoreceptor outer segment</location>
    </subcellularLocation>
    <subcellularLocation>
        <location evidence="1">Cytoplasm</location>
        <location evidence="1">Cytoskeleton</location>
        <location evidence="1">Cilium axoneme</location>
    </subcellularLocation>
</comment>
<dbReference type="SUPFAM" id="SSF89837">
    <property type="entry name" value="Doublecortin (DC)"/>
    <property type="match status" value="2"/>
</dbReference>
<dbReference type="CDD" id="cd17147">
    <property type="entry name" value="DCX2_RP1"/>
    <property type="match status" value="1"/>
</dbReference>
<feature type="domain" description="Doublecortin" evidence="17">
    <location>
        <begin position="36"/>
        <end position="118"/>
    </location>
</feature>
<evidence type="ECO:0000259" key="16">
    <source>
        <dbReference type="PROSITE" id="PS50095"/>
    </source>
</evidence>
<evidence type="ECO:0000256" key="15">
    <source>
        <dbReference type="SAM" id="MobiDB-lite"/>
    </source>
</evidence>
<feature type="region of interest" description="Disordered" evidence="15">
    <location>
        <begin position="568"/>
        <end position="594"/>
    </location>
</feature>
<dbReference type="SUPFAM" id="SSF49723">
    <property type="entry name" value="Lipase/lipooxygenase domain (PLAT/LH2 domain)"/>
    <property type="match status" value="2"/>
</dbReference>
<evidence type="ECO:0000256" key="6">
    <source>
        <dbReference type="ARBA" id="ARBA00022794"/>
    </source>
</evidence>
<keyword evidence="3" id="KW-0963">Cytoplasm</keyword>
<accession>L9LA76</accession>
<evidence type="ECO:0000256" key="10">
    <source>
        <dbReference type="ARBA" id="ARBA00023305"/>
    </source>
</evidence>
<evidence type="ECO:0000313" key="19">
    <source>
        <dbReference type="Proteomes" id="UP000011518"/>
    </source>
</evidence>
<evidence type="ECO:0000256" key="4">
    <source>
        <dbReference type="ARBA" id="ARBA00022606"/>
    </source>
</evidence>
<dbReference type="Pfam" id="PF01477">
    <property type="entry name" value="PLAT"/>
    <property type="match status" value="2"/>
</dbReference>
<dbReference type="InterPro" id="IPR036392">
    <property type="entry name" value="PLAT/LH2_dom_sf"/>
</dbReference>
<comment type="subunit">
    <text evidence="13">Interacts (via the doublecortin domains) with microtubules. Interacts with RP1L1. Interacts with MAK.</text>
</comment>
<dbReference type="GO" id="GO:0042461">
    <property type="term" value="P:photoreceptor cell development"/>
    <property type="evidence" value="ECO:0007669"/>
    <property type="project" value="TreeGrafter"/>
</dbReference>
<feature type="compositionally biased region" description="Polar residues" evidence="15">
    <location>
        <begin position="1"/>
        <end position="20"/>
    </location>
</feature>
<feature type="compositionally biased region" description="Basic and acidic residues" evidence="15">
    <location>
        <begin position="570"/>
        <end position="579"/>
    </location>
</feature>
<evidence type="ECO:0000256" key="8">
    <source>
        <dbReference type="ARBA" id="ARBA00023212"/>
    </source>
</evidence>
<comment type="function">
    <text evidence="11">Microtubule-associated protein regulating the stability and length of the microtubule-based axoneme of photoreceptors. Required for the differentiation of photoreceptor cells, it plays a role in the organization of the outer segment of rod and cone photoreceptors ensuring the correct orientation and higher-order stacking of outer segment disks along the photoreceptor axoneme.</text>
</comment>
<dbReference type="FunFam" id="3.10.20.230:FF:000006">
    <property type="entry name" value="Oxygen-regulated protein 1"/>
    <property type="match status" value="1"/>
</dbReference>
<evidence type="ECO:0000256" key="12">
    <source>
        <dbReference type="ARBA" id="ARBA00044186"/>
    </source>
</evidence>
<dbReference type="InParanoid" id="L9LA76"/>
<dbReference type="InterPro" id="IPR003533">
    <property type="entry name" value="Doublecortin_dom"/>
</dbReference>
<dbReference type="eggNOG" id="KOG3757">
    <property type="taxonomic scope" value="Eukaryota"/>
</dbReference>
<dbReference type="GO" id="GO:0060041">
    <property type="term" value="P:retina development in camera-type eye"/>
    <property type="evidence" value="ECO:0007669"/>
    <property type="project" value="TreeGrafter"/>
</dbReference>
<feature type="compositionally biased region" description="Polar residues" evidence="15">
    <location>
        <begin position="580"/>
        <end position="590"/>
    </location>
</feature>
<dbReference type="GO" id="GO:0007601">
    <property type="term" value="P:visual perception"/>
    <property type="evidence" value="ECO:0007669"/>
    <property type="project" value="UniProtKB-KW"/>
</dbReference>
<evidence type="ECO:0000256" key="7">
    <source>
        <dbReference type="ARBA" id="ARBA00023069"/>
    </source>
</evidence>
<comment type="caution">
    <text evidence="14">Lacks conserved residue(s) required for the propagation of feature annotation.</text>
</comment>
<evidence type="ECO:0000256" key="1">
    <source>
        <dbReference type="ARBA" id="ARBA00004430"/>
    </source>
</evidence>
<dbReference type="EMBL" id="KB320451">
    <property type="protein sequence ID" value="ELW71980.1"/>
    <property type="molecule type" value="Genomic_DNA"/>
</dbReference>
<dbReference type="GO" id="GO:0005930">
    <property type="term" value="C:axoneme"/>
    <property type="evidence" value="ECO:0007669"/>
    <property type="project" value="UniProtKB-SubCell"/>
</dbReference>
<dbReference type="PANTHER" id="PTHR23005:SF4">
    <property type="entry name" value="OXYGEN-REGULATED PROTEIN 1"/>
    <property type="match status" value="1"/>
</dbReference>
<proteinExistence type="predicted"/>
<feature type="region of interest" description="Disordered" evidence="15">
    <location>
        <begin position="1"/>
        <end position="25"/>
    </location>
</feature>
<dbReference type="Gene3D" id="3.10.20.230">
    <property type="entry name" value="Doublecortin domain"/>
    <property type="match status" value="2"/>
</dbReference>
<dbReference type="Pfam" id="PF03607">
    <property type="entry name" value="DCX"/>
    <property type="match status" value="2"/>
</dbReference>
<dbReference type="Gene3D" id="2.40.180.10">
    <property type="entry name" value="Catalase core domain"/>
    <property type="match status" value="1"/>
</dbReference>
<dbReference type="STRING" id="246437.L9LA76"/>
<feature type="region of interest" description="Disordered" evidence="15">
    <location>
        <begin position="723"/>
        <end position="756"/>
    </location>
</feature>
<evidence type="ECO:0000259" key="17">
    <source>
        <dbReference type="PROSITE" id="PS50309"/>
    </source>
</evidence>
<evidence type="ECO:0000256" key="2">
    <source>
        <dbReference type="ARBA" id="ARBA00004504"/>
    </source>
</evidence>
<dbReference type="Gene3D" id="2.60.60.20">
    <property type="entry name" value="PLAT/LH2 domain"/>
    <property type="match status" value="1"/>
</dbReference>
<name>L9LA76_TUPCH</name>
<reference evidence="19" key="1">
    <citation type="submission" date="2012-07" db="EMBL/GenBank/DDBJ databases">
        <title>Genome of the Chinese tree shrew, a rising model animal genetically related to primates.</title>
        <authorList>
            <person name="Zhang G."/>
            <person name="Fan Y."/>
            <person name="Yao Y."/>
            <person name="Huang Z."/>
        </authorList>
    </citation>
    <scope>NUCLEOTIDE SEQUENCE [LARGE SCALE GENOMIC DNA]</scope>
</reference>
<keyword evidence="5" id="KW-0677">Repeat</keyword>
<evidence type="ECO:0000256" key="14">
    <source>
        <dbReference type="PROSITE-ProRule" id="PRU00152"/>
    </source>
</evidence>
<feature type="region of interest" description="Disordered" evidence="15">
    <location>
        <begin position="128"/>
        <end position="157"/>
    </location>
</feature>
<organism evidence="18 19">
    <name type="scientific">Tupaia chinensis</name>
    <name type="common">Chinese tree shrew</name>
    <name type="synonym">Tupaia belangeri chinensis</name>
    <dbReference type="NCBI Taxonomy" id="246437"/>
    <lineage>
        <taxon>Eukaryota</taxon>
        <taxon>Metazoa</taxon>
        <taxon>Chordata</taxon>
        <taxon>Craniata</taxon>
        <taxon>Vertebrata</taxon>
        <taxon>Euteleostomi</taxon>
        <taxon>Mammalia</taxon>
        <taxon>Eutheria</taxon>
        <taxon>Euarchontoglires</taxon>
        <taxon>Scandentia</taxon>
        <taxon>Tupaiidae</taxon>
        <taxon>Tupaia</taxon>
    </lineage>
</organism>
<dbReference type="PROSITE" id="PS50095">
    <property type="entry name" value="PLAT"/>
    <property type="match status" value="2"/>
</dbReference>
<feature type="domain" description="PLAT" evidence="16">
    <location>
        <begin position="1282"/>
        <end position="1366"/>
    </location>
</feature>
<evidence type="ECO:0000256" key="9">
    <source>
        <dbReference type="ARBA" id="ARBA00023273"/>
    </source>
</evidence>
<protein>
    <recommendedName>
        <fullName evidence="12">Oxygen-regulated protein 1</fullName>
    </recommendedName>
</protein>
<keyword evidence="6" id="KW-0970">Cilium biogenesis/degradation</keyword>
<keyword evidence="7" id="KW-0969">Cilium</keyword>
<evidence type="ECO:0000256" key="13">
    <source>
        <dbReference type="ARBA" id="ARBA00046756"/>
    </source>
</evidence>
<dbReference type="PANTHER" id="PTHR23005">
    <property type="entry name" value="RETINITIS PIGMENTOSA 1 PROTEIN"/>
    <property type="match status" value="1"/>
</dbReference>
<feature type="compositionally biased region" description="Polar residues" evidence="15">
    <location>
        <begin position="736"/>
        <end position="752"/>
    </location>
</feature>
<dbReference type="GO" id="GO:0009416">
    <property type="term" value="P:response to light stimulus"/>
    <property type="evidence" value="ECO:0007669"/>
    <property type="project" value="UniProtKB-ARBA"/>
</dbReference>
<dbReference type="FunCoup" id="L9LA76">
    <property type="interactions" value="11"/>
</dbReference>
<dbReference type="SMART" id="SM00308">
    <property type="entry name" value="LH2"/>
    <property type="match status" value="1"/>
</dbReference>
<feature type="domain" description="PLAT" evidence="16">
    <location>
        <begin position="1154"/>
        <end position="1270"/>
    </location>
</feature>
<dbReference type="PROSITE" id="PS50309">
    <property type="entry name" value="DC"/>
    <property type="match status" value="2"/>
</dbReference>
<keyword evidence="10" id="KW-0844">Vision</keyword>
<dbReference type="InterPro" id="IPR036572">
    <property type="entry name" value="Doublecortin_dom_sf"/>
</dbReference>
<feature type="domain" description="Doublecortin" evidence="17">
    <location>
        <begin position="156"/>
        <end position="235"/>
    </location>
</feature>
<sequence>MSETPSTSFSMIHPTSSEGQVPSARPLSLTHPVVAKRISFYKSGDPQFGGVRVVVNPRSFKSFDALLDNLSGKVPLPFGVRNISTPRGRHSITSLEELEDGESYLCSHSRKVKPVDLDKARRRPRPWLSSRALSAHAQGRPAAAPAATPSMPRGPRRLLVFKNGEPRTRRAVLVSRRSTQSFETFLQHLTEVMQFPVIKLYATDGRKVPSLQAVILSSGAVVAAGREPFKPGNYDIQKYILPARLPGISQHVNPKGKARSERRKTWLLVLNLKGNMNSFCPGDAHEATSKSSETLALLEILKHVAITEEADDLKAAVASLMESTTSYFGLVEKEQDMVPIGFSTNCPIVNIQKVPKCDENEKANIPSLDGGYSTSEADVPEVCVSEVNCSPFELCTVSNTYTPKDTCNSHETFFPSDSYAMSQTSMNKACFLEDTCSLADAVFLQEAYALKENDVYGTAYPFDETYIPIEVCHATDDLNSEENIYTDNLELTEELEKVDEFQKDLSILADSGYETSFNTLISHQNDSNVSPCGLFLNETEPEFHKNHNPIEEFQNCSLKEVQDENAYTSFDKEESKTSEDPSSVTNSMTSNERHNISELESYEELENQDADIFNTVVCGGEQAIEESISKELLASKNLELIDISDRSIIEEERRNGISCQTISSRLATPPSLDFCYDSKQNTEKEVNEGETEMRVKMMVKNMDAGSYSESSLDLKKCFKSPVTSDWSDYRPDSESEQPYKTSSDGPSDSSEIAQEKEYNRGFVKRAVEKLYSKAEIIKPFIPGSTNRSQVRPCNEIEFHCSRKPGFYDSEGQSFGSSDQVSSSSPMLQEFQEERQDKCDISDVRNNYGDHTVEYGTKPNDHNRPLGDLEEGVLIDKGKWLLRENHLLRVSSPENPGMYGNLDTTSVDTLLDNNSNEVPYSHFGNLAPGPSMAELSSSELEELTQPLELKCSYFNMPHASDSEPFCDDLLDVQNKTHAKERVPSHYTEAMGNHRSETVCTSVTHAFLPAGNKVHPASEDAVKNQPLPGNSMIRGTLQEGDSLDKLYAICGQHCPILTVIIQPVNEEDRGFAYRKDSDIENSLDFHLWMKIYPYLLQSNKNMFKDKNNETNMRKEFIDNAKGNLFDQFYLNNSLGLMDKRKTPKRMKFLDLMGESSNWKVSIITSDLPNAGTSSQIYITLYGEFRSSAPIYLYGANRARFQSGSEDIFTITVGNIGTLFKVRIGHTNSGCSPSWHCKEIQLQNMNSGNQFYVPVQRWLAQDQEDGEICREFPIINKGQPILPVTIYEVYVATGELWNAGTVANVYISIYGKKGDTGSRQLFRSKSSFNFLRGQTDTFFLEAVHLGDLYKIVIGHDGLGPARKECKPGE</sequence>
<evidence type="ECO:0000313" key="18">
    <source>
        <dbReference type="EMBL" id="ELW71980.1"/>
    </source>
</evidence>
<dbReference type="eggNOG" id="KOG1181">
    <property type="taxonomic scope" value="Eukaryota"/>
</dbReference>
<dbReference type="FunFam" id="3.10.20.230:FF:000007">
    <property type="entry name" value="Oxygen-regulated protein 1"/>
    <property type="match status" value="1"/>
</dbReference>
<dbReference type="GO" id="GO:0032391">
    <property type="term" value="C:photoreceptor connecting cilium"/>
    <property type="evidence" value="ECO:0007669"/>
    <property type="project" value="UniProtKB-ARBA"/>
</dbReference>
<keyword evidence="4" id="KW-0716">Sensory transduction</keyword>
<feature type="compositionally biased region" description="Low complexity" evidence="15">
    <location>
        <begin position="135"/>
        <end position="151"/>
    </location>
</feature>
<dbReference type="GO" id="GO:0001917">
    <property type="term" value="C:photoreceptor inner segment"/>
    <property type="evidence" value="ECO:0007669"/>
    <property type="project" value="UniProtKB-ARBA"/>
</dbReference>
<dbReference type="InterPro" id="IPR001024">
    <property type="entry name" value="PLAT/LH2_dom"/>
</dbReference>
<gene>
    <name evidence="18" type="ORF">TREES_T100010491</name>
</gene>
<keyword evidence="9" id="KW-0966">Cell projection</keyword>
<dbReference type="GO" id="GO:0001750">
    <property type="term" value="C:photoreceptor outer segment"/>
    <property type="evidence" value="ECO:0007669"/>
    <property type="project" value="UniProtKB-SubCell"/>
</dbReference>
<evidence type="ECO:0000256" key="11">
    <source>
        <dbReference type="ARBA" id="ARBA00043933"/>
    </source>
</evidence>
<evidence type="ECO:0000256" key="3">
    <source>
        <dbReference type="ARBA" id="ARBA00022490"/>
    </source>
</evidence>
<dbReference type="Proteomes" id="UP000011518">
    <property type="component" value="Unassembled WGS sequence"/>
</dbReference>
<keyword evidence="19" id="KW-1185">Reference proteome</keyword>